<dbReference type="Pfam" id="PF00004">
    <property type="entry name" value="AAA"/>
    <property type="match status" value="1"/>
</dbReference>
<dbReference type="GO" id="GO:0051131">
    <property type="term" value="P:chaperone-mediated protein complex assembly"/>
    <property type="evidence" value="ECO:0007669"/>
    <property type="project" value="TreeGrafter"/>
</dbReference>
<organism evidence="2">
    <name type="scientific">Megaviridae environmental sample</name>
    <dbReference type="NCBI Taxonomy" id="1737588"/>
    <lineage>
        <taxon>Viruses</taxon>
        <taxon>Varidnaviria</taxon>
        <taxon>Bamfordvirae</taxon>
        <taxon>Nucleocytoviricota</taxon>
        <taxon>Megaviricetes</taxon>
        <taxon>Imitervirales</taxon>
        <taxon>Mimiviridae</taxon>
        <taxon>environmental samples</taxon>
    </lineage>
</organism>
<name>A0A5J6VIY8_9VIRU</name>
<dbReference type="Gene3D" id="3.40.50.300">
    <property type="entry name" value="P-loop containing nucleotide triphosphate hydrolases"/>
    <property type="match status" value="1"/>
</dbReference>
<reference evidence="2" key="1">
    <citation type="journal article" date="2019" name="Philos. Trans. R. Soc. Lond., B, Biol. Sci.">
        <title>Targeted metagenomic recovery of four divergent viruses reveals shared and distinctive characteristics of giant viruses of marine eukaryotes.</title>
        <authorList>
            <person name="Needham D.M."/>
            <person name="Poirier C."/>
            <person name="Hehenberger E."/>
            <person name="Jimenez V."/>
            <person name="Swalwell J.E."/>
            <person name="Santoro A.E."/>
            <person name="Worden A.Z."/>
        </authorList>
    </citation>
    <scope>NUCLEOTIDE SEQUENCE</scope>
    <source>
        <strain evidence="2">OPacV-662</strain>
    </source>
</reference>
<sequence length="496" mass="57756">MTFLRERKSLISYANSENTSNILCDGESSSDYEPSDDSLTDINTCIIDNSLTDIDTSNTNHHETKYNIYHIQNEMHKEIKKRDDMITPTAILKLNVSMEDRIELYEQRQVLETIQENTNSYFEQKKKMRRLINEYNKSINHHEEERLLEVIKASPCGATIEDLKTCILKKPMDEKDKVILYNKYRFLLKMNPSDSEFHKLLQWLQIIIRIPFKETKQISCDNRSQFLKMIHERLDKEIYGMDGPKEEILMMINNQLLNPSELGRRNIGLDGQPGTGKTAFVRCLAKALEIPFQQISLGGVRDSSFLDGHSYTYEGAKPGLIVDTIIKMGCKSGIIFFDELDKISNTKEGHEVSNLLLHIIDRTQNNEFVDKYLPEFHIDLSNITFIFSVNDRMDVDFILRNRIHFVNVPGYTLADKFSIVKHYIMPRYERIACIKMPMKDCLISYFLSRCEEKYPEPGVRKLEDAMQRLIDKFSLSITMGDITGKFITKQMITSWV</sequence>
<protein>
    <submittedName>
        <fullName evidence="2">ATPase family protein</fullName>
    </submittedName>
</protein>
<dbReference type="EMBL" id="MN448277">
    <property type="protein sequence ID" value="QFG74077.1"/>
    <property type="molecule type" value="Genomic_DNA"/>
</dbReference>
<dbReference type="GO" id="GO:0006515">
    <property type="term" value="P:protein quality control for misfolded or incompletely synthesized proteins"/>
    <property type="evidence" value="ECO:0007669"/>
    <property type="project" value="TreeGrafter"/>
</dbReference>
<dbReference type="SUPFAM" id="SSF52540">
    <property type="entry name" value="P-loop containing nucleoside triphosphate hydrolases"/>
    <property type="match status" value="1"/>
</dbReference>
<accession>A0A5J6VIY8</accession>
<dbReference type="GO" id="GO:0003697">
    <property type="term" value="F:single-stranded DNA binding"/>
    <property type="evidence" value="ECO:0007669"/>
    <property type="project" value="TreeGrafter"/>
</dbReference>
<dbReference type="GO" id="GO:0005524">
    <property type="term" value="F:ATP binding"/>
    <property type="evidence" value="ECO:0007669"/>
    <property type="project" value="InterPro"/>
</dbReference>
<dbReference type="GO" id="GO:0007005">
    <property type="term" value="P:mitochondrion organization"/>
    <property type="evidence" value="ECO:0007669"/>
    <property type="project" value="TreeGrafter"/>
</dbReference>
<feature type="domain" description="AAA+ ATPase" evidence="1">
    <location>
        <begin position="263"/>
        <end position="409"/>
    </location>
</feature>
<dbReference type="GO" id="GO:0016887">
    <property type="term" value="F:ATP hydrolysis activity"/>
    <property type="evidence" value="ECO:0007669"/>
    <property type="project" value="InterPro"/>
</dbReference>
<evidence type="ECO:0000313" key="2">
    <source>
        <dbReference type="EMBL" id="QFG74077.1"/>
    </source>
</evidence>
<dbReference type="SMART" id="SM00382">
    <property type="entry name" value="AAA"/>
    <property type="match status" value="1"/>
</dbReference>
<dbReference type="Gene3D" id="1.10.8.60">
    <property type="match status" value="1"/>
</dbReference>
<dbReference type="InterPro" id="IPR003959">
    <property type="entry name" value="ATPase_AAA_core"/>
</dbReference>
<dbReference type="PANTHER" id="PTHR43718:SF2">
    <property type="entry name" value="LON PROTEASE HOMOLOG, MITOCHONDRIAL"/>
    <property type="match status" value="1"/>
</dbReference>
<proteinExistence type="predicted"/>
<evidence type="ECO:0000259" key="1">
    <source>
        <dbReference type="SMART" id="SM00382"/>
    </source>
</evidence>
<dbReference type="GO" id="GO:0004252">
    <property type="term" value="F:serine-type endopeptidase activity"/>
    <property type="evidence" value="ECO:0007669"/>
    <property type="project" value="InterPro"/>
</dbReference>
<dbReference type="InterPro" id="IPR027417">
    <property type="entry name" value="P-loop_NTPase"/>
</dbReference>
<dbReference type="GO" id="GO:0004176">
    <property type="term" value="F:ATP-dependent peptidase activity"/>
    <property type="evidence" value="ECO:0007669"/>
    <property type="project" value="InterPro"/>
</dbReference>
<dbReference type="PANTHER" id="PTHR43718">
    <property type="entry name" value="LON PROTEASE"/>
    <property type="match status" value="1"/>
</dbReference>
<dbReference type="InterPro" id="IPR003593">
    <property type="entry name" value="AAA+_ATPase"/>
</dbReference>
<dbReference type="InterPro" id="IPR027065">
    <property type="entry name" value="Lon_Prtase"/>
</dbReference>